<comment type="caution">
    <text evidence="2">The sequence shown here is derived from an EMBL/GenBank/DDBJ whole genome shotgun (WGS) entry which is preliminary data.</text>
</comment>
<dbReference type="SMART" id="SM00671">
    <property type="entry name" value="SEL1"/>
    <property type="match status" value="2"/>
</dbReference>
<evidence type="ECO:0000313" key="2">
    <source>
        <dbReference type="EMBL" id="MEI5984376.1"/>
    </source>
</evidence>
<organism evidence="2 3">
    <name type="scientific">Sphingobacterium tenebrionis</name>
    <dbReference type="NCBI Taxonomy" id="3111775"/>
    <lineage>
        <taxon>Bacteria</taxon>
        <taxon>Pseudomonadati</taxon>
        <taxon>Bacteroidota</taxon>
        <taxon>Sphingobacteriia</taxon>
        <taxon>Sphingobacteriales</taxon>
        <taxon>Sphingobacteriaceae</taxon>
        <taxon>Sphingobacterium</taxon>
    </lineage>
</organism>
<evidence type="ECO:0000256" key="1">
    <source>
        <dbReference type="SAM" id="Coils"/>
    </source>
</evidence>
<dbReference type="PANTHER" id="PTHR43628:SF1">
    <property type="entry name" value="CHITIN SYNTHASE REGULATORY FACTOR 2-RELATED"/>
    <property type="match status" value="1"/>
</dbReference>
<dbReference type="InterPro" id="IPR011990">
    <property type="entry name" value="TPR-like_helical_dom_sf"/>
</dbReference>
<evidence type="ECO:0000313" key="3">
    <source>
        <dbReference type="Proteomes" id="UP001363035"/>
    </source>
</evidence>
<dbReference type="Gene3D" id="1.25.40.10">
    <property type="entry name" value="Tetratricopeptide repeat domain"/>
    <property type="match status" value="1"/>
</dbReference>
<name>A0ABU8I3V0_9SPHI</name>
<protein>
    <submittedName>
        <fullName evidence="2">Tetratricopeptide repeat protein</fullName>
    </submittedName>
</protein>
<dbReference type="EMBL" id="JAYLLN010000009">
    <property type="protein sequence ID" value="MEI5984376.1"/>
    <property type="molecule type" value="Genomic_DNA"/>
</dbReference>
<keyword evidence="3" id="KW-1185">Reference proteome</keyword>
<dbReference type="Pfam" id="PF08238">
    <property type="entry name" value="Sel1"/>
    <property type="match status" value="3"/>
</dbReference>
<dbReference type="Proteomes" id="UP001363035">
    <property type="component" value="Unassembled WGS sequence"/>
</dbReference>
<keyword evidence="1" id="KW-0175">Coiled coil</keyword>
<reference evidence="2 3" key="1">
    <citation type="submission" date="2024-01" db="EMBL/GenBank/DDBJ databases">
        <title>Sphingobacterium tenebrionis sp. nov., a novel endophyte isolated from tenebrio molitor intestines.</title>
        <authorList>
            <person name="Zhang C."/>
        </authorList>
    </citation>
    <scope>NUCLEOTIDE SEQUENCE [LARGE SCALE GENOMIC DNA]</scope>
    <source>
        <strain evidence="2 3">PU5-4</strain>
    </source>
</reference>
<dbReference type="InterPro" id="IPR052945">
    <property type="entry name" value="Mitotic_Regulator"/>
</dbReference>
<accession>A0ABU8I3V0</accession>
<feature type="coiled-coil region" evidence="1">
    <location>
        <begin position="4"/>
        <end position="31"/>
    </location>
</feature>
<dbReference type="InterPro" id="IPR006597">
    <property type="entry name" value="Sel1-like"/>
</dbReference>
<gene>
    <name evidence="2" type="ORF">VJ786_05605</name>
</gene>
<dbReference type="PANTHER" id="PTHR43628">
    <property type="entry name" value="ACTIVATOR OF C KINASE PROTEIN 1-RELATED"/>
    <property type="match status" value="1"/>
</dbReference>
<proteinExistence type="predicted"/>
<dbReference type="SUPFAM" id="SSF81901">
    <property type="entry name" value="HCP-like"/>
    <property type="match status" value="1"/>
</dbReference>
<dbReference type="RefSeq" id="WP_336557407.1">
    <property type="nucleotide sequence ID" value="NZ_JAYLLN010000009.1"/>
</dbReference>
<sequence>MKGSKALKEALDEIHILMENAKKNLSSQKKDSYSKYRPLIRKSAYLGNPEGQYRYAQMFEFNNYTKNDKEDYNNKKYIYWMQKAANNGYAEAYNNLADYYERGIGVEKDLKKSFELYKKAEELGSYLGKKNSKLMEKYLKKQGVLF</sequence>